<dbReference type="Proteomes" id="UP000887569">
    <property type="component" value="Unplaced"/>
</dbReference>
<dbReference type="WBParaSite" id="PgB05_g038_t01">
    <property type="protein sequence ID" value="PgB05_g038_t01"/>
    <property type="gene ID" value="PgB05_g038"/>
</dbReference>
<organism evidence="1 2">
    <name type="scientific">Parascaris univalens</name>
    <name type="common">Nematode worm</name>
    <dbReference type="NCBI Taxonomy" id="6257"/>
    <lineage>
        <taxon>Eukaryota</taxon>
        <taxon>Metazoa</taxon>
        <taxon>Ecdysozoa</taxon>
        <taxon>Nematoda</taxon>
        <taxon>Chromadorea</taxon>
        <taxon>Rhabditida</taxon>
        <taxon>Spirurina</taxon>
        <taxon>Ascaridomorpha</taxon>
        <taxon>Ascaridoidea</taxon>
        <taxon>Ascarididae</taxon>
        <taxon>Parascaris</taxon>
    </lineage>
</organism>
<protein>
    <submittedName>
        <fullName evidence="2">Uncharacterized protein</fullName>
    </submittedName>
</protein>
<reference evidence="2" key="1">
    <citation type="submission" date="2022-11" db="UniProtKB">
        <authorList>
            <consortium name="WormBaseParasite"/>
        </authorList>
    </citation>
    <scope>IDENTIFICATION</scope>
</reference>
<proteinExistence type="predicted"/>
<sequence length="35" mass="4129">QMDVMILALFSTRYCYNSRICSRQLTLSEGNRRVC</sequence>
<keyword evidence="1" id="KW-1185">Reference proteome</keyword>
<evidence type="ECO:0000313" key="2">
    <source>
        <dbReference type="WBParaSite" id="PgB05_g038_t01"/>
    </source>
</evidence>
<name>A0A914ZPP0_PARUN</name>
<evidence type="ECO:0000313" key="1">
    <source>
        <dbReference type="Proteomes" id="UP000887569"/>
    </source>
</evidence>
<accession>A0A914ZPP0</accession>
<dbReference type="AlphaFoldDB" id="A0A914ZPP0"/>